<dbReference type="PRINTS" id="PR01433">
    <property type="entry name" value="POLYCYSTIN2"/>
</dbReference>
<dbReference type="Gene3D" id="1.10.287.70">
    <property type="match status" value="1"/>
</dbReference>
<dbReference type="GO" id="GO:0050982">
    <property type="term" value="P:detection of mechanical stimulus"/>
    <property type="evidence" value="ECO:0007669"/>
    <property type="project" value="TreeGrafter"/>
</dbReference>
<dbReference type="EMBL" id="GEBQ01027822">
    <property type="protein sequence ID" value="JAT12155.1"/>
    <property type="molecule type" value="Transcribed_RNA"/>
</dbReference>
<keyword evidence="4 11" id="KW-1133">Transmembrane helix</keyword>
<protein>
    <submittedName>
        <fullName evidence="14">Uncharacterized protein</fullName>
    </submittedName>
</protein>
<dbReference type="InterPro" id="IPR003915">
    <property type="entry name" value="PKD_2"/>
</dbReference>
<keyword evidence="7" id="KW-0966">Cell projection</keyword>
<proteinExistence type="inferred from homology"/>
<evidence type="ECO:0000256" key="11">
    <source>
        <dbReference type="SAM" id="Phobius"/>
    </source>
</evidence>
<evidence type="ECO:0000256" key="8">
    <source>
        <dbReference type="PIRSR" id="PIRSR603915-1"/>
    </source>
</evidence>
<feature type="transmembrane region" description="Helical" evidence="11">
    <location>
        <begin position="476"/>
        <end position="498"/>
    </location>
</feature>
<dbReference type="InterPro" id="IPR027359">
    <property type="entry name" value="Volt_channel_dom_sf"/>
</dbReference>
<keyword evidence="8" id="KW-0479">Metal-binding</keyword>
<feature type="binding site" evidence="8">
    <location>
        <position position="641"/>
    </location>
    <ligand>
        <name>Ca(2+)</name>
        <dbReference type="ChEBI" id="CHEBI:29108"/>
        <label>2</label>
    </ligand>
</feature>
<dbReference type="GO" id="GO:0005509">
    <property type="term" value="F:calcium ion binding"/>
    <property type="evidence" value="ECO:0007669"/>
    <property type="project" value="InterPro"/>
</dbReference>
<accession>A0A1B6KGX2</accession>
<dbReference type="InterPro" id="IPR051223">
    <property type="entry name" value="Polycystin"/>
</dbReference>
<feature type="transmembrane region" description="Helical" evidence="11">
    <location>
        <begin position="431"/>
        <end position="456"/>
    </location>
</feature>
<dbReference type="InterPro" id="IPR013122">
    <property type="entry name" value="PKD1_2_channel"/>
</dbReference>
<feature type="domain" description="Polycystin cation channel PKD1/PKD2" evidence="12">
    <location>
        <begin position="341"/>
        <end position="566"/>
    </location>
</feature>
<organism evidence="14">
    <name type="scientific">Graphocephala atropunctata</name>
    <dbReference type="NCBI Taxonomy" id="36148"/>
    <lineage>
        <taxon>Eukaryota</taxon>
        <taxon>Metazoa</taxon>
        <taxon>Ecdysozoa</taxon>
        <taxon>Arthropoda</taxon>
        <taxon>Hexapoda</taxon>
        <taxon>Insecta</taxon>
        <taxon>Pterygota</taxon>
        <taxon>Neoptera</taxon>
        <taxon>Paraneoptera</taxon>
        <taxon>Hemiptera</taxon>
        <taxon>Auchenorrhyncha</taxon>
        <taxon>Membracoidea</taxon>
        <taxon>Cicadellidae</taxon>
        <taxon>Cicadellinae</taxon>
        <taxon>Cicadellini</taxon>
        <taxon>Graphocephala</taxon>
    </lineage>
</organism>
<keyword evidence="8" id="KW-0107">Calcium channel</keyword>
<feature type="disulfide bond" evidence="9">
    <location>
        <begin position="209"/>
        <end position="222"/>
    </location>
</feature>
<name>A0A1B6KGX2_9HEMI</name>
<keyword evidence="8" id="KW-0407">Ion channel</keyword>
<dbReference type="PANTHER" id="PTHR10877:SF183">
    <property type="entry name" value="AT14535P-RELATED"/>
    <property type="match status" value="1"/>
</dbReference>
<comment type="similarity">
    <text evidence="2">Belongs to the polycystin family.</text>
</comment>
<evidence type="ECO:0000256" key="1">
    <source>
        <dbReference type="ARBA" id="ARBA00004272"/>
    </source>
</evidence>
<evidence type="ECO:0000256" key="7">
    <source>
        <dbReference type="ARBA" id="ARBA00023273"/>
    </source>
</evidence>
<keyword evidence="8" id="KW-0813">Transport</keyword>
<feature type="transmembrane region" description="Helical" evidence="11">
    <location>
        <begin position="534"/>
        <end position="560"/>
    </location>
</feature>
<dbReference type="AlphaFoldDB" id="A0A1B6KGX2"/>
<keyword evidence="8" id="KW-0406">Ion transport</keyword>
<evidence type="ECO:0000313" key="14">
    <source>
        <dbReference type="EMBL" id="JAT10717.1"/>
    </source>
</evidence>
<feature type="compositionally biased region" description="Polar residues" evidence="10">
    <location>
        <begin position="15"/>
        <end position="26"/>
    </location>
</feature>
<keyword evidence="6" id="KW-0325">Glycoprotein</keyword>
<dbReference type="Pfam" id="PF08016">
    <property type="entry name" value="PKD_channel"/>
    <property type="match status" value="1"/>
</dbReference>
<keyword evidence="8" id="KW-0106">Calcium</keyword>
<evidence type="ECO:0000256" key="10">
    <source>
        <dbReference type="SAM" id="MobiDB-lite"/>
    </source>
</evidence>
<sequence>MAGRGKTSSPDEDVTTSFISTMTTPREIQKPIAVQEPDKKKEAPRLADEYEILYDPETDKEHPLERFRRSRRCKLFITREIARYLDRKTFITVSFREAIIYCVFLILITLITLGSTPLDMFYFSQAMETLYTKQEFDAGTGAKKTFYDINTMNDVWNYKLSIIHSLYHDFWYSKPDPYENPETLQENYFENKLIGMPQIRQVRVRNSSCELQESFTEPYKNCYGRYSFSNEDKEDFGTSDEWKYKDADESETASIDGILTNYNGGGYIALLQNINDKATQTIYKLRNGKWIDRGTRAVFIEFTIYNGNINLFCTFKIIFEFPPCGGVIPSHWNYVQKFIKYNDAYDMFIFVCEIIFCIFFIFYTIQKLVEIKTLKLKLFKSFWNWIDIVILVACYTTIILNILLYVVVNDRLPHLVSLKNQWNYASFDRMFYLHILYSYSFAVLIAFAFFRLLKYLNIVYVMHQLQCTIARAIPDILSYCVLFLYAYFAFALVGHFLFGSQLEDYKSFPMAVFALMRSSVGDFNYYKLVQADPFYGPVFFFAFIFFIGFILVNVFLAILVSKYEEVRSEVRIGGAKTFIGEMISLWALRILEKAECNWLLSQIERKRFEKKVRSPTEAIRQYLRQAGYSELEIELFFKKYDITDSKIAAMDEDKFSYRQGEREAPPPLTQKDILRYIIIQKLEYLENHYQAANRLIDEFLSKLSKFEAKR</sequence>
<reference evidence="14" key="1">
    <citation type="submission" date="2015-11" db="EMBL/GenBank/DDBJ databases">
        <title>De novo transcriptome assembly of four potential Pierce s Disease insect vectors from Arizona vineyards.</title>
        <authorList>
            <person name="Tassone E.E."/>
        </authorList>
    </citation>
    <scope>NUCLEOTIDE SEQUENCE</scope>
</reference>
<comment type="subcellular location">
    <subcellularLocation>
        <location evidence="1">Cell projection</location>
        <location evidence="1">Cilium membrane</location>
        <topology evidence="1">Multi-pass membrane protein</topology>
    </subcellularLocation>
</comment>
<dbReference type="EMBL" id="GEBQ01029260">
    <property type="protein sequence ID" value="JAT10717.1"/>
    <property type="molecule type" value="Transcribed_RNA"/>
</dbReference>
<dbReference type="GO" id="GO:0005262">
    <property type="term" value="F:calcium channel activity"/>
    <property type="evidence" value="ECO:0007669"/>
    <property type="project" value="UniProtKB-KW"/>
</dbReference>
<evidence type="ECO:0000256" key="4">
    <source>
        <dbReference type="ARBA" id="ARBA00022989"/>
    </source>
</evidence>
<feature type="transmembrane region" description="Helical" evidence="11">
    <location>
        <begin position="385"/>
        <end position="408"/>
    </location>
</feature>
<feature type="region of interest" description="Disordered" evidence="10">
    <location>
        <begin position="1"/>
        <end position="44"/>
    </location>
</feature>
<evidence type="ECO:0000256" key="9">
    <source>
        <dbReference type="PIRSR" id="PIRSR603915-2"/>
    </source>
</evidence>
<dbReference type="InterPro" id="IPR046791">
    <property type="entry name" value="Polycystin_dom"/>
</dbReference>
<evidence type="ECO:0000313" key="15">
    <source>
        <dbReference type="EMBL" id="JAT12155.1"/>
    </source>
</evidence>
<evidence type="ECO:0000256" key="5">
    <source>
        <dbReference type="ARBA" id="ARBA00023136"/>
    </source>
</evidence>
<evidence type="ECO:0000256" key="3">
    <source>
        <dbReference type="ARBA" id="ARBA00022692"/>
    </source>
</evidence>
<feature type="domain" description="Polycystin" evidence="13">
    <location>
        <begin position="146"/>
        <end position="330"/>
    </location>
</feature>
<gene>
    <name evidence="14" type="ORF">g.9483</name>
    <name evidence="15" type="ORF">g.9486</name>
</gene>
<dbReference type="Gene3D" id="1.20.120.350">
    <property type="entry name" value="Voltage-gated potassium channels. Chain C"/>
    <property type="match status" value="1"/>
</dbReference>
<evidence type="ECO:0000259" key="13">
    <source>
        <dbReference type="Pfam" id="PF20519"/>
    </source>
</evidence>
<evidence type="ECO:0000256" key="6">
    <source>
        <dbReference type="ARBA" id="ARBA00023180"/>
    </source>
</evidence>
<feature type="transmembrane region" description="Helical" evidence="11">
    <location>
        <begin position="347"/>
        <end position="365"/>
    </location>
</feature>
<dbReference type="SUPFAM" id="SSF81324">
    <property type="entry name" value="Voltage-gated potassium channels"/>
    <property type="match status" value="1"/>
</dbReference>
<dbReference type="Pfam" id="PF20519">
    <property type="entry name" value="Polycystin_dom"/>
    <property type="match status" value="1"/>
</dbReference>
<feature type="transmembrane region" description="Helical" evidence="11">
    <location>
        <begin position="98"/>
        <end position="123"/>
    </location>
</feature>
<keyword evidence="5 11" id="KW-0472">Membrane</keyword>
<dbReference type="GO" id="GO:0060170">
    <property type="term" value="C:ciliary membrane"/>
    <property type="evidence" value="ECO:0007669"/>
    <property type="project" value="UniProtKB-SubCell"/>
</dbReference>
<evidence type="ECO:0000259" key="12">
    <source>
        <dbReference type="Pfam" id="PF08016"/>
    </source>
</evidence>
<keyword evidence="8" id="KW-0109">Calcium transport</keyword>
<dbReference type="PANTHER" id="PTHR10877">
    <property type="entry name" value="POLYCYSTIN FAMILY MEMBER"/>
    <property type="match status" value="1"/>
</dbReference>
<keyword evidence="3 11" id="KW-0812">Transmembrane</keyword>
<evidence type="ECO:0000256" key="2">
    <source>
        <dbReference type="ARBA" id="ARBA00007200"/>
    </source>
</evidence>